<dbReference type="EMBL" id="MHLU01000056">
    <property type="protein sequence ID" value="OGZ19384.1"/>
    <property type="molecule type" value="Genomic_DNA"/>
</dbReference>
<protein>
    <submittedName>
        <fullName evidence="2">Uncharacterized protein</fullName>
    </submittedName>
</protein>
<dbReference type="AlphaFoldDB" id="A0A1G2E0J4"/>
<sequence length="171" mass="19358">MNEESPVGVEKVQGEQTGGIRETYRKPIENTPEEEHVMSCYVDLQTKVLDLGLTAEETADAEAGLRELYQHLSLPAQMDESFRLEMKEQVKRLVSNLISIKNIKAKFRELEANTHGNSIPWGVRDEIVQLIAESRSRYGLTEGAYDAFVKQLADYEFSSGAGDILYREDDK</sequence>
<comment type="caution">
    <text evidence="2">The sequence shown here is derived from an EMBL/GenBank/DDBJ whole genome shotgun (WGS) entry which is preliminary data.</text>
</comment>
<gene>
    <name evidence="2" type="ORF">A2494_01340</name>
</gene>
<reference evidence="2 3" key="1">
    <citation type="journal article" date="2016" name="Nat. Commun.">
        <title>Thousands of microbial genomes shed light on interconnected biogeochemical processes in an aquifer system.</title>
        <authorList>
            <person name="Anantharaman K."/>
            <person name="Brown C.T."/>
            <person name="Hug L.A."/>
            <person name="Sharon I."/>
            <person name="Castelle C.J."/>
            <person name="Probst A.J."/>
            <person name="Thomas B.C."/>
            <person name="Singh A."/>
            <person name="Wilkins M.J."/>
            <person name="Karaoz U."/>
            <person name="Brodie E.L."/>
            <person name="Williams K.H."/>
            <person name="Hubbard S.S."/>
            <person name="Banfield J.F."/>
        </authorList>
    </citation>
    <scope>NUCLEOTIDE SEQUENCE [LARGE SCALE GENOMIC DNA]</scope>
</reference>
<accession>A0A1G2E0J4</accession>
<dbReference type="Proteomes" id="UP000178106">
    <property type="component" value="Unassembled WGS sequence"/>
</dbReference>
<organism evidence="2 3">
    <name type="scientific">Candidatus Lloydbacteria bacterium RIFOXYC12_FULL_46_25</name>
    <dbReference type="NCBI Taxonomy" id="1798670"/>
    <lineage>
        <taxon>Bacteria</taxon>
        <taxon>Candidatus Lloydiibacteriota</taxon>
    </lineage>
</organism>
<feature type="region of interest" description="Disordered" evidence="1">
    <location>
        <begin position="1"/>
        <end position="20"/>
    </location>
</feature>
<evidence type="ECO:0000313" key="2">
    <source>
        <dbReference type="EMBL" id="OGZ19384.1"/>
    </source>
</evidence>
<proteinExistence type="predicted"/>
<evidence type="ECO:0000313" key="3">
    <source>
        <dbReference type="Proteomes" id="UP000178106"/>
    </source>
</evidence>
<name>A0A1G2E0J4_9BACT</name>
<evidence type="ECO:0000256" key="1">
    <source>
        <dbReference type="SAM" id="MobiDB-lite"/>
    </source>
</evidence>